<comment type="caution">
    <text evidence="2">The sequence shown here is derived from an EMBL/GenBank/DDBJ whole genome shotgun (WGS) entry which is preliminary data.</text>
</comment>
<organism evidence="2 3">
    <name type="scientific">Cercophora newfieldiana</name>
    <dbReference type="NCBI Taxonomy" id="92897"/>
    <lineage>
        <taxon>Eukaryota</taxon>
        <taxon>Fungi</taxon>
        <taxon>Dikarya</taxon>
        <taxon>Ascomycota</taxon>
        <taxon>Pezizomycotina</taxon>
        <taxon>Sordariomycetes</taxon>
        <taxon>Sordariomycetidae</taxon>
        <taxon>Sordariales</taxon>
        <taxon>Lasiosphaeriaceae</taxon>
        <taxon>Cercophora</taxon>
    </lineage>
</organism>
<evidence type="ECO:0000313" key="3">
    <source>
        <dbReference type="Proteomes" id="UP001174936"/>
    </source>
</evidence>
<evidence type="ECO:0000313" key="2">
    <source>
        <dbReference type="EMBL" id="KAK0638545.1"/>
    </source>
</evidence>
<reference evidence="2" key="1">
    <citation type="submission" date="2023-06" db="EMBL/GenBank/DDBJ databases">
        <title>Genome-scale phylogeny and comparative genomics of the fungal order Sordariales.</title>
        <authorList>
            <consortium name="Lawrence Berkeley National Laboratory"/>
            <person name="Hensen N."/>
            <person name="Bonometti L."/>
            <person name="Westerberg I."/>
            <person name="Brannstrom I.O."/>
            <person name="Guillou S."/>
            <person name="Cros-Aarteil S."/>
            <person name="Calhoun S."/>
            <person name="Haridas S."/>
            <person name="Kuo A."/>
            <person name="Mondo S."/>
            <person name="Pangilinan J."/>
            <person name="Riley R."/>
            <person name="Labutti K."/>
            <person name="Andreopoulos B."/>
            <person name="Lipzen A."/>
            <person name="Chen C."/>
            <person name="Yanf M."/>
            <person name="Daum C."/>
            <person name="Ng V."/>
            <person name="Clum A."/>
            <person name="Steindorff A."/>
            <person name="Ohm R."/>
            <person name="Martin F."/>
            <person name="Silar P."/>
            <person name="Natvig D."/>
            <person name="Lalanne C."/>
            <person name="Gautier V."/>
            <person name="Ament-Velasquez S.L."/>
            <person name="Kruys A."/>
            <person name="Hutchinson M.I."/>
            <person name="Powell A.J."/>
            <person name="Barry K."/>
            <person name="Miller A.N."/>
            <person name="Grigoriev I.V."/>
            <person name="Debuchy R."/>
            <person name="Gladieux P."/>
            <person name="Thoren M.H."/>
            <person name="Johannesson H."/>
        </authorList>
    </citation>
    <scope>NUCLEOTIDE SEQUENCE</scope>
    <source>
        <strain evidence="2">SMH2532-1</strain>
    </source>
</reference>
<feature type="compositionally biased region" description="Polar residues" evidence="1">
    <location>
        <begin position="39"/>
        <end position="50"/>
    </location>
</feature>
<dbReference type="EMBL" id="JAULSV010000007">
    <property type="protein sequence ID" value="KAK0638545.1"/>
    <property type="molecule type" value="Genomic_DNA"/>
</dbReference>
<accession>A0AA39XRP3</accession>
<proteinExistence type="predicted"/>
<evidence type="ECO:0000256" key="1">
    <source>
        <dbReference type="SAM" id="MobiDB-lite"/>
    </source>
</evidence>
<sequence>MRKQRRLTGRLRPYNTEGPRRQLGATSMRSSHSERGIMTMQSPGQHSSPPSRSPGVNLFDILPRFSIIRPSGELNTAVVTNQTTSPCAVMQFGADSADSQPSGTGNPAHISLFSDSLDATGSPARAMQAWYTTAAIPGLASPAY</sequence>
<dbReference type="Proteomes" id="UP001174936">
    <property type="component" value="Unassembled WGS sequence"/>
</dbReference>
<gene>
    <name evidence="2" type="ORF">B0T16DRAFT_421332</name>
</gene>
<feature type="region of interest" description="Disordered" evidence="1">
    <location>
        <begin position="1"/>
        <end position="56"/>
    </location>
</feature>
<keyword evidence="3" id="KW-1185">Reference proteome</keyword>
<dbReference type="AlphaFoldDB" id="A0AA39XRP3"/>
<protein>
    <submittedName>
        <fullName evidence="2">Uncharacterized protein</fullName>
    </submittedName>
</protein>
<name>A0AA39XRP3_9PEZI</name>